<dbReference type="PANTHER" id="PTHR12126">
    <property type="entry name" value="NADH-UBIQUINONE OXIDOREDUCTASE 39 KDA SUBUNIT-RELATED"/>
    <property type="match status" value="1"/>
</dbReference>
<accession>T1BV40</accession>
<name>T1BV40_9ZZZZ</name>
<comment type="caution">
    <text evidence="2">The sequence shown here is derived from an EMBL/GenBank/DDBJ whole genome shotgun (WGS) entry which is preliminary data.</text>
</comment>
<dbReference type="SUPFAM" id="SSF51735">
    <property type="entry name" value="NAD(P)-binding Rossmann-fold domains"/>
    <property type="match status" value="1"/>
</dbReference>
<sequence>MRGADAAINLVGILNETGGARFRKAHVDLTSTLVAACREAGVRRLHQMSSLRAGEGKSMYLITRGEAERVVRASGLQWTIYRPSVIFGRGDGLVSRFAALLRQLPVLPLARPHSKLAPVAVENVCAAIAQCVASPASIAQTYELYGPELLELIRIVRMICAAAGLRRLILPLPDTLGYLQARIGELLPGKPISRDNFRSLALDSIGQSDGLAELGIAPQRFSARLPELLHPRHGHAALLDAARRVSGLAPADRPRLAP</sequence>
<dbReference type="InterPro" id="IPR036291">
    <property type="entry name" value="NAD(P)-bd_dom_sf"/>
</dbReference>
<reference evidence="2" key="1">
    <citation type="submission" date="2013-08" db="EMBL/GenBank/DDBJ databases">
        <authorList>
            <person name="Mendez C."/>
            <person name="Richter M."/>
            <person name="Ferrer M."/>
            <person name="Sanchez J."/>
        </authorList>
    </citation>
    <scope>NUCLEOTIDE SEQUENCE</scope>
</reference>
<dbReference type="Gene3D" id="3.40.50.720">
    <property type="entry name" value="NAD(P)-binding Rossmann-like Domain"/>
    <property type="match status" value="1"/>
</dbReference>
<dbReference type="InterPro" id="IPR016040">
    <property type="entry name" value="NAD(P)-bd_dom"/>
</dbReference>
<dbReference type="AlphaFoldDB" id="T1BV40"/>
<proteinExistence type="predicted"/>
<dbReference type="EMBL" id="AUZX01008063">
    <property type="protein sequence ID" value="EQD57029.1"/>
    <property type="molecule type" value="Genomic_DNA"/>
</dbReference>
<protein>
    <submittedName>
        <fullName evidence="2">NAD-dependent epimerase/dehydratase</fullName>
    </submittedName>
</protein>
<evidence type="ECO:0000313" key="2">
    <source>
        <dbReference type="EMBL" id="EQD57029.1"/>
    </source>
</evidence>
<feature type="domain" description="NAD(P)-binding" evidence="1">
    <location>
        <begin position="3"/>
        <end position="86"/>
    </location>
</feature>
<dbReference type="PANTHER" id="PTHR12126:SF11">
    <property type="entry name" value="NADH DEHYDROGENASE [UBIQUINONE] 1 ALPHA SUBCOMPLEX SUBUNIT 9, MITOCHONDRIAL"/>
    <property type="match status" value="1"/>
</dbReference>
<evidence type="ECO:0000259" key="1">
    <source>
        <dbReference type="Pfam" id="PF13460"/>
    </source>
</evidence>
<organism evidence="2">
    <name type="scientific">mine drainage metagenome</name>
    <dbReference type="NCBI Taxonomy" id="410659"/>
    <lineage>
        <taxon>unclassified sequences</taxon>
        <taxon>metagenomes</taxon>
        <taxon>ecological metagenomes</taxon>
    </lineage>
</organism>
<dbReference type="Pfam" id="PF13460">
    <property type="entry name" value="NAD_binding_10"/>
    <property type="match status" value="1"/>
</dbReference>
<gene>
    <name evidence="2" type="ORF">B1A_11284</name>
</gene>
<dbReference type="GO" id="GO:0044877">
    <property type="term" value="F:protein-containing complex binding"/>
    <property type="evidence" value="ECO:0007669"/>
    <property type="project" value="TreeGrafter"/>
</dbReference>
<reference evidence="2" key="2">
    <citation type="journal article" date="2014" name="ISME J.">
        <title>Microbial stratification in low pH oxic and suboxic macroscopic growths along an acid mine drainage.</title>
        <authorList>
            <person name="Mendez-Garcia C."/>
            <person name="Mesa V."/>
            <person name="Sprenger R.R."/>
            <person name="Richter M."/>
            <person name="Diez M.S."/>
            <person name="Solano J."/>
            <person name="Bargiela R."/>
            <person name="Golyshina O.V."/>
            <person name="Manteca A."/>
            <person name="Ramos J.L."/>
            <person name="Gallego J.R."/>
            <person name="Llorente I."/>
            <person name="Martins Dos Santos V.A."/>
            <person name="Jensen O.N."/>
            <person name="Pelaez A.I."/>
            <person name="Sanchez J."/>
            <person name="Ferrer M."/>
        </authorList>
    </citation>
    <scope>NUCLEOTIDE SEQUENCE</scope>
</reference>
<dbReference type="InterPro" id="IPR051207">
    <property type="entry name" value="ComplexI_NDUFA9_subunit"/>
</dbReference>